<feature type="transmembrane region" description="Helical" evidence="1">
    <location>
        <begin position="50"/>
        <end position="70"/>
    </location>
</feature>
<dbReference type="Proteomes" id="UP000186004">
    <property type="component" value="Unassembled WGS sequence"/>
</dbReference>
<evidence type="ECO:0000313" key="2">
    <source>
        <dbReference type="EMBL" id="SIQ13953.1"/>
    </source>
</evidence>
<reference evidence="2 3" key="1">
    <citation type="submission" date="2017-01" db="EMBL/GenBank/DDBJ databases">
        <authorList>
            <person name="Mah S.A."/>
            <person name="Swanson W.J."/>
            <person name="Moy G.W."/>
            <person name="Vacquier V.D."/>
        </authorList>
    </citation>
    <scope>NUCLEOTIDE SEQUENCE [LARGE SCALE GENOMIC DNA]</scope>
    <source>
        <strain evidence="2 3">DSM 45758</strain>
    </source>
</reference>
<protein>
    <submittedName>
        <fullName evidence="2">Uncharacterized protein</fullName>
    </submittedName>
</protein>
<name>A0A1N6QBD4_9ACTN</name>
<keyword evidence="1" id="KW-0812">Transmembrane</keyword>
<keyword evidence="1" id="KW-0472">Membrane</keyword>
<evidence type="ECO:0000256" key="1">
    <source>
        <dbReference type="SAM" id="Phobius"/>
    </source>
</evidence>
<dbReference type="AlphaFoldDB" id="A0A1N6QBD4"/>
<sequence>MRALIDSTIAAAHAELQKLFLEEQQVLRDKLGALQEELDLVRRKGRREQFMFFASGALIPVPIGFLVNYFS</sequence>
<organism evidence="2 3">
    <name type="scientific">Micromonospora avicenniae</name>
    <dbReference type="NCBI Taxonomy" id="1198245"/>
    <lineage>
        <taxon>Bacteria</taxon>
        <taxon>Bacillati</taxon>
        <taxon>Actinomycetota</taxon>
        <taxon>Actinomycetes</taxon>
        <taxon>Micromonosporales</taxon>
        <taxon>Micromonosporaceae</taxon>
        <taxon>Micromonospora</taxon>
    </lineage>
</organism>
<gene>
    <name evidence="2" type="ORF">SAMN05444858_101265</name>
</gene>
<keyword evidence="3" id="KW-1185">Reference proteome</keyword>
<proteinExistence type="predicted"/>
<evidence type="ECO:0000313" key="3">
    <source>
        <dbReference type="Proteomes" id="UP000186004"/>
    </source>
</evidence>
<dbReference type="RefSeq" id="WP_076466696.1">
    <property type="nucleotide sequence ID" value="NZ_FTNF01000001.1"/>
</dbReference>
<keyword evidence="1" id="KW-1133">Transmembrane helix</keyword>
<accession>A0A1N6QBD4</accession>
<dbReference type="OrthoDB" id="3542903at2"/>
<dbReference type="EMBL" id="FTNF01000001">
    <property type="protein sequence ID" value="SIQ13953.1"/>
    <property type="molecule type" value="Genomic_DNA"/>
</dbReference>